<sequence length="113" mass="12977">MVSFKETKGKVVFGLTIVLIILSMLLVFLLFLTKNKDYRKESIKIFMIWSFFITFFLSLTLSILNNKYRNDKELSDSDTMDKALSGIPIIILILTWLIGGISMNRSKLTSTKT</sequence>
<reference evidence="2" key="1">
    <citation type="journal article" date="2020" name="Nature">
        <title>Giant virus diversity and host interactions through global metagenomics.</title>
        <authorList>
            <person name="Schulz F."/>
            <person name="Roux S."/>
            <person name="Paez-Espino D."/>
            <person name="Jungbluth S."/>
            <person name="Walsh D.A."/>
            <person name="Denef V.J."/>
            <person name="McMahon K.D."/>
            <person name="Konstantinidis K.T."/>
            <person name="Eloe-Fadrosh E.A."/>
            <person name="Kyrpides N.C."/>
            <person name="Woyke T."/>
        </authorList>
    </citation>
    <scope>NUCLEOTIDE SEQUENCE</scope>
    <source>
        <strain evidence="2">GVMAG-M-3300023184-177</strain>
    </source>
</reference>
<evidence type="ECO:0000313" key="2">
    <source>
        <dbReference type="EMBL" id="QHT84679.1"/>
    </source>
</evidence>
<feature type="transmembrane region" description="Helical" evidence="1">
    <location>
        <begin position="12"/>
        <end position="33"/>
    </location>
</feature>
<dbReference type="AlphaFoldDB" id="A0A6C0HVV8"/>
<feature type="transmembrane region" description="Helical" evidence="1">
    <location>
        <begin position="84"/>
        <end position="103"/>
    </location>
</feature>
<evidence type="ECO:0000256" key="1">
    <source>
        <dbReference type="SAM" id="Phobius"/>
    </source>
</evidence>
<keyword evidence="1" id="KW-1133">Transmembrane helix</keyword>
<accession>A0A6C0HVV8</accession>
<proteinExistence type="predicted"/>
<dbReference type="EMBL" id="MN740023">
    <property type="protein sequence ID" value="QHT84679.1"/>
    <property type="molecule type" value="Genomic_DNA"/>
</dbReference>
<feature type="transmembrane region" description="Helical" evidence="1">
    <location>
        <begin position="45"/>
        <end position="64"/>
    </location>
</feature>
<keyword evidence="1" id="KW-0812">Transmembrane</keyword>
<keyword evidence="1" id="KW-0472">Membrane</keyword>
<protein>
    <submittedName>
        <fullName evidence="2">Uncharacterized protein</fullName>
    </submittedName>
</protein>
<name>A0A6C0HVV8_9ZZZZ</name>
<organism evidence="2">
    <name type="scientific">viral metagenome</name>
    <dbReference type="NCBI Taxonomy" id="1070528"/>
    <lineage>
        <taxon>unclassified sequences</taxon>
        <taxon>metagenomes</taxon>
        <taxon>organismal metagenomes</taxon>
    </lineage>
</organism>